<evidence type="ECO:0000256" key="1">
    <source>
        <dbReference type="SAM" id="MobiDB-lite"/>
    </source>
</evidence>
<evidence type="ECO:0000313" key="4">
    <source>
        <dbReference type="Proteomes" id="UP001304243"/>
    </source>
</evidence>
<accession>A0AAN7DBF5</accession>
<feature type="signal peptide" evidence="2">
    <location>
        <begin position="1"/>
        <end position="24"/>
    </location>
</feature>
<dbReference type="AlphaFoldDB" id="A0AAN7DBF5"/>
<keyword evidence="4" id="KW-1185">Reference proteome</keyword>
<feature type="chain" id="PRO_5042901402" evidence="2">
    <location>
        <begin position="25"/>
        <end position="76"/>
    </location>
</feature>
<feature type="compositionally biased region" description="Polar residues" evidence="1">
    <location>
        <begin position="42"/>
        <end position="52"/>
    </location>
</feature>
<keyword evidence="2" id="KW-0732">Signal</keyword>
<feature type="compositionally biased region" description="Low complexity" evidence="1">
    <location>
        <begin position="57"/>
        <end position="66"/>
    </location>
</feature>
<comment type="caution">
    <text evidence="3">The sequence shown here is derived from an EMBL/GenBank/DDBJ whole genome shotgun (WGS) entry which is preliminary data.</text>
</comment>
<reference evidence="3 4" key="1">
    <citation type="submission" date="2022-11" db="EMBL/GenBank/DDBJ databases">
        <title>Mucor velutinosus strain NIH1002 WGS.</title>
        <authorList>
            <person name="Subramanian P."/>
            <person name="Mullikin J.C."/>
            <person name="Segre J.A."/>
            <person name="Zelazny A.M."/>
        </authorList>
    </citation>
    <scope>NUCLEOTIDE SEQUENCE [LARGE SCALE GENOMIC DNA]</scope>
    <source>
        <strain evidence="3 4">NIH1002</strain>
    </source>
</reference>
<evidence type="ECO:0000256" key="2">
    <source>
        <dbReference type="SAM" id="SignalP"/>
    </source>
</evidence>
<proteinExistence type="predicted"/>
<protein>
    <submittedName>
        <fullName evidence="3">SPX domain-containing protein</fullName>
    </submittedName>
</protein>
<dbReference type="GeneID" id="89945556"/>
<name>A0AAN7DBF5_9FUNG</name>
<sequence length="76" mass="7973">MRNSAIFAIAVLTFSMNCFHLVSATKKQTYSQRTTLREIKRQSSGNPGSELNGSGGMSSASGSSESATMQTGPGPK</sequence>
<dbReference type="EMBL" id="JASEJX010000015">
    <property type="protein sequence ID" value="KAK4514263.1"/>
    <property type="molecule type" value="Genomic_DNA"/>
</dbReference>
<organism evidence="3 4">
    <name type="scientific">Mucor velutinosus</name>
    <dbReference type="NCBI Taxonomy" id="708070"/>
    <lineage>
        <taxon>Eukaryota</taxon>
        <taxon>Fungi</taxon>
        <taxon>Fungi incertae sedis</taxon>
        <taxon>Mucoromycota</taxon>
        <taxon>Mucoromycotina</taxon>
        <taxon>Mucoromycetes</taxon>
        <taxon>Mucorales</taxon>
        <taxon>Mucorineae</taxon>
        <taxon>Mucoraceae</taxon>
        <taxon>Mucor</taxon>
    </lineage>
</organism>
<dbReference type="RefSeq" id="XP_064680929.1">
    <property type="nucleotide sequence ID" value="XM_064821243.1"/>
</dbReference>
<gene>
    <name evidence="3" type="ORF">ATC70_001854</name>
</gene>
<feature type="compositionally biased region" description="Polar residues" evidence="1">
    <location>
        <begin position="67"/>
        <end position="76"/>
    </location>
</feature>
<evidence type="ECO:0000313" key="3">
    <source>
        <dbReference type="EMBL" id="KAK4514263.1"/>
    </source>
</evidence>
<dbReference type="Proteomes" id="UP001304243">
    <property type="component" value="Unassembled WGS sequence"/>
</dbReference>
<feature type="region of interest" description="Disordered" evidence="1">
    <location>
        <begin position="30"/>
        <end position="76"/>
    </location>
</feature>